<name>A0A922DXH5_CARIL</name>
<sequence length="433" mass="50774">IPIDDHKCQEMINMISKKNPWSLSATASERTCCIFKVPHTFVGNSYNPSVVSIGPYHRDKPQVMMIEEHKWRYLKNLLWRNPTKTLEYYSASIEPLEKDARQYYSEIIELESHEFIEMMVLDGCFIIEPFRKIKDRTLFEPNDPLATVGWVLPLLYRDFLLLENQIPFIILERLFEISKMPSVEESSLSLLAMQFFNKAIALRRPPDFIHRRSRDPNILHLLDLVRLSFIPKELKKTQSSGTPTHVMHSFSRLRRSGIKLNLVQEESFLVVKFKNGVIEMPRLRLDELMGSFLSNCVAFEQLHCNVSKHFNTYAIFLDCLMESAEDVGYLRHYNIMDKNLGNDDEVVRFINQMGKGLMIDHNCYLSELFENVDKYYRNCWNVQWAIFMHKYFDTPWSFISALAVFVLVLLAMAQTFYTIYAYVHPNDGSTPSK</sequence>
<gene>
    <name evidence="2" type="ORF">I3842_10G130500</name>
</gene>
<dbReference type="AlphaFoldDB" id="A0A922DXH5"/>
<feature type="transmembrane region" description="Helical" evidence="1">
    <location>
        <begin position="396"/>
        <end position="423"/>
    </location>
</feature>
<organism evidence="2 3">
    <name type="scientific">Carya illinoinensis</name>
    <name type="common">Pecan</name>
    <dbReference type="NCBI Taxonomy" id="32201"/>
    <lineage>
        <taxon>Eukaryota</taxon>
        <taxon>Viridiplantae</taxon>
        <taxon>Streptophyta</taxon>
        <taxon>Embryophyta</taxon>
        <taxon>Tracheophyta</taxon>
        <taxon>Spermatophyta</taxon>
        <taxon>Magnoliopsida</taxon>
        <taxon>eudicotyledons</taxon>
        <taxon>Gunneridae</taxon>
        <taxon>Pentapetalae</taxon>
        <taxon>rosids</taxon>
        <taxon>fabids</taxon>
        <taxon>Fagales</taxon>
        <taxon>Juglandaceae</taxon>
        <taxon>Carya</taxon>
    </lineage>
</organism>
<dbReference type="PANTHER" id="PTHR31170">
    <property type="entry name" value="BNAC04G53230D PROTEIN"/>
    <property type="match status" value="1"/>
</dbReference>
<evidence type="ECO:0000313" key="3">
    <source>
        <dbReference type="Proteomes" id="UP000811246"/>
    </source>
</evidence>
<comment type="caution">
    <text evidence="2">The sequence shown here is derived from an EMBL/GenBank/DDBJ whole genome shotgun (WGS) entry which is preliminary data.</text>
</comment>
<keyword evidence="1" id="KW-1133">Transmembrane helix</keyword>
<dbReference type="Pfam" id="PF03140">
    <property type="entry name" value="DUF247"/>
    <property type="match status" value="1"/>
</dbReference>
<dbReference type="Proteomes" id="UP000811246">
    <property type="component" value="Chromosome 10"/>
</dbReference>
<evidence type="ECO:0000256" key="1">
    <source>
        <dbReference type="SAM" id="Phobius"/>
    </source>
</evidence>
<protein>
    <submittedName>
        <fullName evidence="2">Uncharacterized protein</fullName>
    </submittedName>
</protein>
<proteinExistence type="predicted"/>
<keyword evidence="1" id="KW-0812">Transmembrane</keyword>
<dbReference type="EMBL" id="CM031834">
    <property type="protein sequence ID" value="KAG6692749.1"/>
    <property type="molecule type" value="Genomic_DNA"/>
</dbReference>
<reference evidence="2" key="1">
    <citation type="submission" date="2021-01" db="EMBL/GenBank/DDBJ databases">
        <authorList>
            <person name="Lovell J.T."/>
            <person name="Bentley N."/>
            <person name="Bhattarai G."/>
            <person name="Jenkins J.W."/>
            <person name="Sreedasyam A."/>
            <person name="Alarcon Y."/>
            <person name="Bock C."/>
            <person name="Boston L."/>
            <person name="Carlson J."/>
            <person name="Cervantes K."/>
            <person name="Clermont K."/>
            <person name="Krom N."/>
            <person name="Kubenka K."/>
            <person name="Mamidi S."/>
            <person name="Mattison C."/>
            <person name="Monteros M."/>
            <person name="Pisani C."/>
            <person name="Plott C."/>
            <person name="Rajasekar S."/>
            <person name="Rhein H.S."/>
            <person name="Rohla C."/>
            <person name="Song M."/>
            <person name="Hilaire R.S."/>
            <person name="Shu S."/>
            <person name="Wells L."/>
            <person name="Wang X."/>
            <person name="Webber J."/>
            <person name="Heerema R.J."/>
            <person name="Klein P."/>
            <person name="Conner P."/>
            <person name="Grauke L."/>
            <person name="Grimwood J."/>
            <person name="Schmutz J."/>
            <person name="Randall J.J."/>
        </authorList>
    </citation>
    <scope>NUCLEOTIDE SEQUENCE</scope>
    <source>
        <tissue evidence="2">Leaf</tissue>
    </source>
</reference>
<dbReference type="PANTHER" id="PTHR31170:SF21">
    <property type="match status" value="1"/>
</dbReference>
<evidence type="ECO:0000313" key="2">
    <source>
        <dbReference type="EMBL" id="KAG6692749.1"/>
    </source>
</evidence>
<dbReference type="InterPro" id="IPR004158">
    <property type="entry name" value="DUF247_pln"/>
</dbReference>
<feature type="non-terminal residue" evidence="2">
    <location>
        <position position="1"/>
    </location>
</feature>
<accession>A0A922DXH5</accession>
<keyword evidence="1" id="KW-0472">Membrane</keyword>